<evidence type="ECO:0000256" key="1">
    <source>
        <dbReference type="ARBA" id="ARBA00008520"/>
    </source>
</evidence>
<evidence type="ECO:0000256" key="4">
    <source>
        <dbReference type="ARBA" id="ARBA00022723"/>
    </source>
</evidence>
<evidence type="ECO:0000256" key="3">
    <source>
        <dbReference type="ARBA" id="ARBA00022496"/>
    </source>
</evidence>
<comment type="similarity">
    <text evidence="1">Belongs to the bacterial solute-binding protein 1 family.</text>
</comment>
<protein>
    <submittedName>
        <fullName evidence="10">Iron ABC transporter substrate-binding protein</fullName>
    </submittedName>
</protein>
<dbReference type="PANTHER" id="PTHR30006">
    <property type="entry name" value="THIAMINE-BINDING PERIPLASMIC PROTEIN-RELATED"/>
    <property type="match status" value="1"/>
</dbReference>
<organism evidence="10 11">
    <name type="scientific">Nocardioides marmoriginsengisoli</name>
    <dbReference type="NCBI Taxonomy" id="661483"/>
    <lineage>
        <taxon>Bacteria</taxon>
        <taxon>Bacillati</taxon>
        <taxon>Actinomycetota</taxon>
        <taxon>Actinomycetes</taxon>
        <taxon>Propionibacteriales</taxon>
        <taxon>Nocardioidaceae</taxon>
        <taxon>Nocardioides</taxon>
    </lineage>
</organism>
<evidence type="ECO:0000313" key="11">
    <source>
        <dbReference type="Proteomes" id="UP000267128"/>
    </source>
</evidence>
<dbReference type="PANTHER" id="PTHR30006:SF15">
    <property type="entry name" value="IRON-UTILIZATION PERIPLASMIC PROTEIN"/>
    <property type="match status" value="1"/>
</dbReference>
<evidence type="ECO:0000256" key="8">
    <source>
        <dbReference type="PIRSR" id="PIRSR002825-1"/>
    </source>
</evidence>
<keyword evidence="6 8" id="KW-0408">Iron</keyword>
<evidence type="ECO:0000313" key="10">
    <source>
        <dbReference type="EMBL" id="RNL64319.1"/>
    </source>
</evidence>
<dbReference type="GO" id="GO:0030288">
    <property type="term" value="C:outer membrane-bounded periplasmic space"/>
    <property type="evidence" value="ECO:0007669"/>
    <property type="project" value="TreeGrafter"/>
</dbReference>
<reference evidence="10 11" key="1">
    <citation type="submission" date="2018-11" db="EMBL/GenBank/DDBJ databases">
        <authorList>
            <person name="Li F."/>
        </authorList>
    </citation>
    <scope>NUCLEOTIDE SEQUENCE [LARGE SCALE GENOMIC DNA]</scope>
    <source>
        <strain evidence="10 11">Gsoil 097</strain>
    </source>
</reference>
<evidence type="ECO:0000256" key="2">
    <source>
        <dbReference type="ARBA" id="ARBA00022448"/>
    </source>
</evidence>
<dbReference type="InterPro" id="IPR026045">
    <property type="entry name" value="Ferric-bd"/>
</dbReference>
<keyword evidence="5 9" id="KW-0732">Signal</keyword>
<keyword evidence="4 8" id="KW-0479">Metal-binding</keyword>
<dbReference type="EMBL" id="RJSE01000005">
    <property type="protein sequence ID" value="RNL64319.1"/>
    <property type="molecule type" value="Genomic_DNA"/>
</dbReference>
<evidence type="ECO:0000256" key="5">
    <source>
        <dbReference type="ARBA" id="ARBA00022729"/>
    </source>
</evidence>
<sequence>MRSLWNHLKLGNPKLIGRYDVLARLRSKRVAAALIAAALTVPVLAACGGDDKDSVVVYNAQHEELIAAVAKKFTAETGIKVELRNGSDLELANQLVAEGKRSPADVFLTENSPAMAVVDAKGLFAPLPATTLDRIPAQYRPTNGHWTGFAGRSTVLVYNTAQVQEADLPASLMDLAKPEWKGKVSFSPTGADFQAIVAGVLALKGEPATKAWLAGLKANGTVYDGNNVVLKSVNNGDTATGIIYHYYWYRDQEEAGDNSKNTALHFFGKKDPGAFVSTSGAGVLANGKHNANAEKFVDYLTSKDGQQVIADSYALEYTLNPEVPLGREVKPLGELDPPAVGISDLDSARVVELMQDAGFLA</sequence>
<feature type="signal peptide" evidence="9">
    <location>
        <begin position="1"/>
        <end position="45"/>
    </location>
</feature>
<proteinExistence type="inferred from homology"/>
<name>A0A3N0CLV4_9ACTN</name>
<dbReference type="InterPro" id="IPR006061">
    <property type="entry name" value="SBP_1_CS"/>
</dbReference>
<dbReference type="OrthoDB" id="9769567at2"/>
<accession>A0A3N0CLV4</accession>
<keyword evidence="2" id="KW-0813">Transport</keyword>
<keyword evidence="3" id="KW-0410">Iron transport</keyword>
<dbReference type="Pfam" id="PF13343">
    <property type="entry name" value="SBP_bac_6"/>
    <property type="match status" value="1"/>
</dbReference>
<dbReference type="GO" id="GO:0055085">
    <property type="term" value="P:transmembrane transport"/>
    <property type="evidence" value="ECO:0007669"/>
    <property type="project" value="InterPro"/>
</dbReference>
<keyword evidence="7" id="KW-0406">Ion transport</keyword>
<dbReference type="Proteomes" id="UP000267128">
    <property type="component" value="Unassembled WGS sequence"/>
</dbReference>
<feature type="chain" id="PRO_5039193520" evidence="9">
    <location>
        <begin position="46"/>
        <end position="361"/>
    </location>
</feature>
<dbReference type="GO" id="GO:0046872">
    <property type="term" value="F:metal ion binding"/>
    <property type="evidence" value="ECO:0007669"/>
    <property type="project" value="UniProtKB-KW"/>
</dbReference>
<evidence type="ECO:0000256" key="6">
    <source>
        <dbReference type="ARBA" id="ARBA00023004"/>
    </source>
</evidence>
<feature type="binding site" evidence="8">
    <location>
        <position position="110"/>
    </location>
    <ligand>
        <name>Fe cation</name>
        <dbReference type="ChEBI" id="CHEBI:24875"/>
    </ligand>
</feature>
<feature type="binding site" evidence="8">
    <location>
        <position position="62"/>
    </location>
    <ligand>
        <name>Fe cation</name>
        <dbReference type="ChEBI" id="CHEBI:24875"/>
    </ligand>
</feature>
<gene>
    <name evidence="10" type="ORF">EFK50_07270</name>
</gene>
<feature type="binding site" evidence="8">
    <location>
        <position position="247"/>
    </location>
    <ligand>
        <name>Fe cation</name>
        <dbReference type="ChEBI" id="CHEBI:24875"/>
    </ligand>
</feature>
<dbReference type="GO" id="GO:0006826">
    <property type="term" value="P:iron ion transport"/>
    <property type="evidence" value="ECO:0007669"/>
    <property type="project" value="UniProtKB-KW"/>
</dbReference>
<feature type="binding site" evidence="8">
    <location>
        <position position="246"/>
    </location>
    <ligand>
        <name>Fe cation</name>
        <dbReference type="ChEBI" id="CHEBI:24875"/>
    </ligand>
</feature>
<comment type="caution">
    <text evidence="10">The sequence shown here is derived from an EMBL/GenBank/DDBJ whole genome shotgun (WGS) entry which is preliminary data.</text>
</comment>
<dbReference type="AlphaFoldDB" id="A0A3N0CLV4"/>
<evidence type="ECO:0000256" key="9">
    <source>
        <dbReference type="SAM" id="SignalP"/>
    </source>
</evidence>
<dbReference type="SUPFAM" id="SSF53850">
    <property type="entry name" value="Periplasmic binding protein-like II"/>
    <property type="match status" value="1"/>
</dbReference>
<dbReference type="CDD" id="cd13543">
    <property type="entry name" value="PBP2_Fbp"/>
    <property type="match status" value="1"/>
</dbReference>
<dbReference type="PROSITE" id="PS01037">
    <property type="entry name" value="SBP_BACTERIAL_1"/>
    <property type="match status" value="1"/>
</dbReference>
<evidence type="ECO:0000256" key="7">
    <source>
        <dbReference type="ARBA" id="ARBA00023065"/>
    </source>
</evidence>
<dbReference type="PIRSF" id="PIRSF002825">
    <property type="entry name" value="CfbpA"/>
    <property type="match status" value="1"/>
</dbReference>
<keyword evidence="11" id="KW-1185">Reference proteome</keyword>
<dbReference type="Gene3D" id="3.40.190.10">
    <property type="entry name" value="Periplasmic binding protein-like II"/>
    <property type="match status" value="2"/>
</dbReference>